<dbReference type="InterPro" id="IPR048147">
    <property type="entry name" value="CBO0543-like"/>
</dbReference>
<dbReference type="NCBIfam" id="NF041644">
    <property type="entry name" value="CBO0543_fam"/>
    <property type="match status" value="1"/>
</dbReference>
<dbReference type="RefSeq" id="WP_161743743.1">
    <property type="nucleotide sequence ID" value="NZ_JAAAMV010000009.1"/>
</dbReference>
<protein>
    <submittedName>
        <fullName evidence="2">Uncharacterized protein</fullName>
    </submittedName>
</protein>
<sequence>MPFIALDVVFMLAAWRWGDWRHWQRYHATILYFLLGDVLYMVLTRNRLLWQHQPWPPISTYIGVELCCFVCFACTTLIYLGRFPKGVGKSIAWIACWVAVYSCIEVIYLFCGAIKHFNGWTMLDSVLFNMTMFPMLLLHCYRPLLTYAISIPLAVAIVIVFKVPIK</sequence>
<evidence type="ECO:0000313" key="2">
    <source>
        <dbReference type="EMBL" id="NBD24939.1"/>
    </source>
</evidence>
<evidence type="ECO:0000313" key="3">
    <source>
        <dbReference type="Proteomes" id="UP000665561"/>
    </source>
</evidence>
<proteinExistence type="predicted"/>
<feature type="transmembrane region" description="Helical" evidence="1">
    <location>
        <begin position="91"/>
        <end position="110"/>
    </location>
</feature>
<reference evidence="2 3" key="1">
    <citation type="submission" date="2020-01" db="EMBL/GenBank/DDBJ databases">
        <title>Paenibacillus soybeanensis sp. nov. isolated from the nodules of soybean (Glycine max(L.) Merr).</title>
        <authorList>
            <person name="Wang H."/>
        </authorList>
    </citation>
    <scope>NUCLEOTIDE SEQUENCE [LARGE SCALE GENOMIC DNA]</scope>
    <source>
        <strain evidence="2 3">T1</strain>
    </source>
</reference>
<keyword evidence="1" id="KW-0812">Transmembrane</keyword>
<accession>A0ABW9XQM3</accession>
<gene>
    <name evidence="2" type="ORF">GT019_13725</name>
</gene>
<feature type="transmembrane region" description="Helical" evidence="1">
    <location>
        <begin position="144"/>
        <end position="165"/>
    </location>
</feature>
<feature type="transmembrane region" description="Helical" evidence="1">
    <location>
        <begin position="55"/>
        <end position="79"/>
    </location>
</feature>
<comment type="caution">
    <text evidence="2">The sequence shown here is derived from an EMBL/GenBank/DDBJ whole genome shotgun (WGS) entry which is preliminary data.</text>
</comment>
<name>A0ABW9XQM3_9BACL</name>
<feature type="transmembrane region" description="Helical" evidence="1">
    <location>
        <begin position="26"/>
        <end position="43"/>
    </location>
</feature>
<organism evidence="2 3">
    <name type="scientific">Paenibacillus glycinis</name>
    <dbReference type="NCBI Taxonomy" id="2697035"/>
    <lineage>
        <taxon>Bacteria</taxon>
        <taxon>Bacillati</taxon>
        <taxon>Bacillota</taxon>
        <taxon>Bacilli</taxon>
        <taxon>Bacillales</taxon>
        <taxon>Paenibacillaceae</taxon>
        <taxon>Paenibacillus</taxon>
    </lineage>
</organism>
<keyword evidence="1" id="KW-0472">Membrane</keyword>
<keyword evidence="1" id="KW-1133">Transmembrane helix</keyword>
<evidence type="ECO:0000256" key="1">
    <source>
        <dbReference type="SAM" id="Phobius"/>
    </source>
</evidence>
<dbReference type="Proteomes" id="UP000665561">
    <property type="component" value="Unassembled WGS sequence"/>
</dbReference>
<keyword evidence="3" id="KW-1185">Reference proteome</keyword>
<dbReference type="EMBL" id="JAAAMV010000009">
    <property type="protein sequence ID" value="NBD24939.1"/>
    <property type="molecule type" value="Genomic_DNA"/>
</dbReference>